<accession>T0YNZ5</accession>
<gene>
    <name evidence="1" type="ORF">B1A_18543</name>
</gene>
<reference evidence="1" key="1">
    <citation type="submission" date="2013-08" db="EMBL/GenBank/DDBJ databases">
        <authorList>
            <person name="Mendez C."/>
            <person name="Richter M."/>
            <person name="Ferrer M."/>
            <person name="Sanchez J."/>
        </authorList>
    </citation>
    <scope>NUCLEOTIDE SEQUENCE</scope>
</reference>
<dbReference type="EMBL" id="AUZX01013687">
    <property type="protein sequence ID" value="EQD34823.1"/>
    <property type="molecule type" value="Genomic_DNA"/>
</dbReference>
<feature type="non-terminal residue" evidence="1">
    <location>
        <position position="1"/>
    </location>
</feature>
<organism evidence="1">
    <name type="scientific">mine drainage metagenome</name>
    <dbReference type="NCBI Taxonomy" id="410659"/>
    <lineage>
        <taxon>unclassified sequences</taxon>
        <taxon>metagenomes</taxon>
        <taxon>ecological metagenomes</taxon>
    </lineage>
</organism>
<sequence length="189" mass="20279">RGAGGRLADASPVPRPARPTPTIARTIVDLLVRVAERGCTFECERHPEGAALEMRRVAIAVAHTDQKLLLRALCDAAGLSDVIVNTTNQLQGLEFDLTIGWHPLAGLARADEFHLEAGRLCVMCTRHRHACIVVGRRSDRELLEGVAPAIPVYPGAYDSDAPQGWDVHRDVAEALRPAIVELSGSSAAA</sequence>
<name>T0YNZ5_9ZZZZ</name>
<evidence type="ECO:0000313" key="1">
    <source>
        <dbReference type="EMBL" id="EQD34823.1"/>
    </source>
</evidence>
<comment type="caution">
    <text evidence="1">The sequence shown here is derived from an EMBL/GenBank/DDBJ whole genome shotgun (WGS) entry which is preliminary data.</text>
</comment>
<proteinExistence type="predicted"/>
<dbReference type="InterPro" id="IPR027417">
    <property type="entry name" value="P-loop_NTPase"/>
</dbReference>
<dbReference type="AlphaFoldDB" id="T0YNZ5"/>
<protein>
    <submittedName>
        <fullName evidence="1">Uncharacterized protein</fullName>
    </submittedName>
</protein>
<dbReference type="Gene3D" id="3.40.50.300">
    <property type="entry name" value="P-loop containing nucleotide triphosphate hydrolases"/>
    <property type="match status" value="1"/>
</dbReference>
<reference evidence="1" key="2">
    <citation type="journal article" date="2014" name="ISME J.">
        <title>Microbial stratification in low pH oxic and suboxic macroscopic growths along an acid mine drainage.</title>
        <authorList>
            <person name="Mendez-Garcia C."/>
            <person name="Mesa V."/>
            <person name="Sprenger R.R."/>
            <person name="Richter M."/>
            <person name="Diez M.S."/>
            <person name="Solano J."/>
            <person name="Bargiela R."/>
            <person name="Golyshina O.V."/>
            <person name="Manteca A."/>
            <person name="Ramos J.L."/>
            <person name="Gallego J.R."/>
            <person name="Llorente I."/>
            <person name="Martins Dos Santos V.A."/>
            <person name="Jensen O.N."/>
            <person name="Pelaez A.I."/>
            <person name="Sanchez J."/>
            <person name="Ferrer M."/>
        </authorList>
    </citation>
    <scope>NUCLEOTIDE SEQUENCE</scope>
</reference>